<dbReference type="PANTHER" id="PTHR31205:SF77">
    <property type="entry name" value="CROSS-LINKING PROTEIN, PUTATIVE (DUF569)-RELATED"/>
    <property type="match status" value="1"/>
</dbReference>
<dbReference type="AlphaFoldDB" id="A0AAV8U7J7"/>
<evidence type="ECO:0000259" key="3">
    <source>
        <dbReference type="Pfam" id="PF22932"/>
    </source>
</evidence>
<evidence type="ECO:0000259" key="2">
    <source>
        <dbReference type="Pfam" id="PF04601"/>
    </source>
</evidence>
<dbReference type="Pfam" id="PF04601">
    <property type="entry name" value="DUF569"/>
    <property type="match status" value="2"/>
</dbReference>
<organism evidence="4 5">
    <name type="scientific">Erythroxylum novogranatense</name>
    <dbReference type="NCBI Taxonomy" id="1862640"/>
    <lineage>
        <taxon>Eukaryota</taxon>
        <taxon>Viridiplantae</taxon>
        <taxon>Streptophyta</taxon>
        <taxon>Embryophyta</taxon>
        <taxon>Tracheophyta</taxon>
        <taxon>Spermatophyta</taxon>
        <taxon>Magnoliopsida</taxon>
        <taxon>eudicotyledons</taxon>
        <taxon>Gunneridae</taxon>
        <taxon>Pentapetalae</taxon>
        <taxon>rosids</taxon>
        <taxon>fabids</taxon>
        <taxon>Malpighiales</taxon>
        <taxon>Erythroxylaceae</taxon>
        <taxon>Erythroxylum</taxon>
    </lineage>
</organism>
<keyword evidence="5" id="KW-1185">Reference proteome</keyword>
<dbReference type="PANTHER" id="PTHR31205">
    <property type="entry name" value="ACTIN CROSS-LINKING PROTEIN (DUF569)"/>
    <property type="match status" value="1"/>
</dbReference>
<reference evidence="4 5" key="1">
    <citation type="submission" date="2021-09" db="EMBL/GenBank/DDBJ databases">
        <title>Genomic insights and catalytic innovation underlie evolution of tropane alkaloids biosynthesis.</title>
        <authorList>
            <person name="Wang Y.-J."/>
            <person name="Tian T."/>
            <person name="Huang J.-P."/>
            <person name="Huang S.-X."/>
        </authorList>
    </citation>
    <scope>NUCLEOTIDE SEQUENCE [LARGE SCALE GENOMIC DNA]</scope>
    <source>
        <strain evidence="4">KIB-2018</strain>
        <tissue evidence="4">Leaf</tissue>
    </source>
</reference>
<protein>
    <recommendedName>
        <fullName evidence="6">Actin cross-linking</fullName>
    </recommendedName>
</protein>
<dbReference type="SUPFAM" id="SSF50405">
    <property type="entry name" value="Actin-crosslinking proteins"/>
    <property type="match status" value="2"/>
</dbReference>
<dbReference type="InterPro" id="IPR054726">
    <property type="entry name" value="Ubiq_DUF569-assoc"/>
</dbReference>
<evidence type="ECO:0008006" key="6">
    <source>
        <dbReference type="Google" id="ProtNLM"/>
    </source>
</evidence>
<gene>
    <name evidence="4" type="ORF">K2173_020301</name>
</gene>
<evidence type="ECO:0000313" key="4">
    <source>
        <dbReference type="EMBL" id="KAJ8775297.1"/>
    </source>
</evidence>
<accession>A0AAV8U7J7</accession>
<feature type="domain" description="DUF569" evidence="2">
    <location>
        <begin position="1"/>
        <end position="143"/>
    </location>
</feature>
<feature type="compositionally biased region" description="Pro residues" evidence="1">
    <location>
        <begin position="344"/>
        <end position="355"/>
    </location>
</feature>
<dbReference type="InterPro" id="IPR008999">
    <property type="entry name" value="Actin-crosslinking"/>
</dbReference>
<feature type="domain" description="DUF569" evidence="3">
    <location>
        <begin position="364"/>
        <end position="440"/>
    </location>
</feature>
<sequence length="478" mass="54661">MEFFNKAKEVRFRSYHDKYLIADEDQETVRQSRDGTSTCARWVVEFVPGVSHLIRLKSCYGKYLTASDEPCFLDFTGKKVIQDMATSRKDTSMEWEPLAVGFQVKLRARSGKFLRANGGTPPWRNSVTHDVPHRPNTQSWVFWDVDVLEILVSESIPHHASPATSISSHDVLRSESWDSNFSLPFILSTKADPIFQTAESVRLRSYHEKYLLADEDEENVIQDWQSTIRNARWTVELVDKTNVIRLKSCYGKYLTASNLPCVSGMQGKKVLQTLPGRLDSSVEWEAIREGAQFRLKTRHGRYLRANEGIPPWRNNITHDTPDRTSKQDSVLWEVDITEIRPSDPSSPPPPRPSSPPAARQFNEGRTIYYCVANEHGETNEDEELSFNFKGSVLDELKQKLEMETGMNDVLLCFRNPLNEKLYPLKLNLPPSSAEMNVVVVPSSGKEIISILRLFDFLTLTFFQQHISLFIALNINLDS</sequence>
<name>A0AAV8U7J7_9ROSI</name>
<feature type="region of interest" description="Disordered" evidence="1">
    <location>
        <begin position="338"/>
        <end position="359"/>
    </location>
</feature>
<evidence type="ECO:0000256" key="1">
    <source>
        <dbReference type="SAM" id="MobiDB-lite"/>
    </source>
</evidence>
<dbReference type="FunFam" id="2.80.10.50:FF:000067">
    <property type="entry name" value="BnaC05g19630D protein"/>
    <property type="match status" value="1"/>
</dbReference>
<feature type="domain" description="DUF569" evidence="2">
    <location>
        <begin position="194"/>
        <end position="332"/>
    </location>
</feature>
<comment type="caution">
    <text evidence="4">The sequence shown here is derived from an EMBL/GenBank/DDBJ whole genome shotgun (WGS) entry which is preliminary data.</text>
</comment>
<proteinExistence type="predicted"/>
<dbReference type="Pfam" id="PF22932">
    <property type="entry name" value="Ubiq_DUF_assoc"/>
    <property type="match status" value="1"/>
</dbReference>
<dbReference type="InterPro" id="IPR007679">
    <property type="entry name" value="DUF569"/>
</dbReference>
<dbReference type="CDD" id="cd23340">
    <property type="entry name" value="beta-trefoil_FSCN_ACP-like"/>
    <property type="match status" value="2"/>
</dbReference>
<dbReference type="Gene3D" id="2.80.10.50">
    <property type="match status" value="2"/>
</dbReference>
<dbReference type="EMBL" id="JAIWQS010000001">
    <property type="protein sequence ID" value="KAJ8775297.1"/>
    <property type="molecule type" value="Genomic_DNA"/>
</dbReference>
<dbReference type="Proteomes" id="UP001159364">
    <property type="component" value="Linkage Group LG01"/>
</dbReference>
<evidence type="ECO:0000313" key="5">
    <source>
        <dbReference type="Proteomes" id="UP001159364"/>
    </source>
</evidence>